<dbReference type="CDD" id="cd00093">
    <property type="entry name" value="HTH_XRE"/>
    <property type="match status" value="1"/>
</dbReference>
<comment type="caution">
    <text evidence="2">The sequence shown here is derived from an EMBL/GenBank/DDBJ whole genome shotgun (WGS) entry which is preliminary data.</text>
</comment>
<evidence type="ECO:0000313" key="2">
    <source>
        <dbReference type="EMBL" id="GAA1940033.1"/>
    </source>
</evidence>
<dbReference type="EMBL" id="BAAANN010000002">
    <property type="protein sequence ID" value="GAA1940033.1"/>
    <property type="molecule type" value="Genomic_DNA"/>
</dbReference>
<dbReference type="InterPro" id="IPR010982">
    <property type="entry name" value="Lambda_DNA-bd_dom_sf"/>
</dbReference>
<dbReference type="SUPFAM" id="SSF47413">
    <property type="entry name" value="lambda repressor-like DNA-binding domains"/>
    <property type="match status" value="1"/>
</dbReference>
<keyword evidence="3" id="KW-1185">Reference proteome</keyword>
<protein>
    <recommendedName>
        <fullName evidence="1">HTH cro/C1-type domain-containing protein</fullName>
    </recommendedName>
</protein>
<name>A0ABP5BBW0_9PSEU</name>
<dbReference type="Proteomes" id="UP001501116">
    <property type="component" value="Unassembled WGS sequence"/>
</dbReference>
<gene>
    <name evidence="2" type="ORF">GCM10009754_03940</name>
</gene>
<dbReference type="Gene3D" id="1.10.260.40">
    <property type="entry name" value="lambda repressor-like DNA-binding domains"/>
    <property type="match status" value="1"/>
</dbReference>
<dbReference type="SMART" id="SM00530">
    <property type="entry name" value="HTH_XRE"/>
    <property type="match status" value="1"/>
</dbReference>
<proteinExistence type="predicted"/>
<accession>A0ABP5BBW0</accession>
<feature type="domain" description="HTH cro/C1-type" evidence="1">
    <location>
        <begin position="22"/>
        <end position="76"/>
    </location>
</feature>
<dbReference type="InterPro" id="IPR001387">
    <property type="entry name" value="Cro/C1-type_HTH"/>
</dbReference>
<reference evidence="3" key="1">
    <citation type="journal article" date="2019" name="Int. J. Syst. Evol. Microbiol.">
        <title>The Global Catalogue of Microorganisms (GCM) 10K type strain sequencing project: providing services to taxonomists for standard genome sequencing and annotation.</title>
        <authorList>
            <consortium name="The Broad Institute Genomics Platform"/>
            <consortium name="The Broad Institute Genome Sequencing Center for Infectious Disease"/>
            <person name="Wu L."/>
            <person name="Ma J."/>
        </authorList>
    </citation>
    <scope>NUCLEOTIDE SEQUENCE [LARGE SCALE GENOMIC DNA]</scope>
    <source>
        <strain evidence="3">JCM 14545</strain>
    </source>
</reference>
<dbReference type="Pfam" id="PF13560">
    <property type="entry name" value="HTH_31"/>
    <property type="match status" value="1"/>
</dbReference>
<dbReference type="SUPFAM" id="SSF48452">
    <property type="entry name" value="TPR-like"/>
    <property type="match status" value="1"/>
</dbReference>
<dbReference type="InterPro" id="IPR011990">
    <property type="entry name" value="TPR-like_helical_dom_sf"/>
</dbReference>
<sequence>MDLLSTSVYKGVMRVSDLGECLRQAREEAGVSLAGLARKTHWSKALLGHLETGARDAKREHVVAYSRALCIPVDSLYGPRLDPLRVAHEWLLSDTPAETHQAHGRRIGESLVSDVEQRVVDLRLLDDTVGGGDLAPVVYRELADLRDLVKEASYSEKVGKRLLVAVGELSQLVGWVASDAGDHSGAQRAYLEGVSAAVKAGNSALAGQLLSSLSYQMANVGDPSDALLLARTAVSGAKNVTPVARALLLERVCWAAARARDSDLTRRTLDLVDDAFEARSEGVGEPEWVYWMNRDEIDVMAGRCWIELGQPSKAAPLLRHAIDGYDTDHAREVALYQTWLAESYARTGEIDEARNIITAARGNAEGVNSARLDRRVEEIEQLVV</sequence>
<dbReference type="PROSITE" id="PS50943">
    <property type="entry name" value="HTH_CROC1"/>
    <property type="match status" value="1"/>
</dbReference>
<evidence type="ECO:0000313" key="3">
    <source>
        <dbReference type="Proteomes" id="UP001501116"/>
    </source>
</evidence>
<dbReference type="Gene3D" id="1.25.40.10">
    <property type="entry name" value="Tetratricopeptide repeat domain"/>
    <property type="match status" value="1"/>
</dbReference>
<evidence type="ECO:0000259" key="1">
    <source>
        <dbReference type="PROSITE" id="PS50943"/>
    </source>
</evidence>
<organism evidence="2 3">
    <name type="scientific">Amycolatopsis minnesotensis</name>
    <dbReference type="NCBI Taxonomy" id="337894"/>
    <lineage>
        <taxon>Bacteria</taxon>
        <taxon>Bacillati</taxon>
        <taxon>Actinomycetota</taxon>
        <taxon>Actinomycetes</taxon>
        <taxon>Pseudonocardiales</taxon>
        <taxon>Pseudonocardiaceae</taxon>
        <taxon>Amycolatopsis</taxon>
    </lineage>
</organism>